<proteinExistence type="predicted"/>
<dbReference type="GO" id="GO:0016787">
    <property type="term" value="F:hydrolase activity"/>
    <property type="evidence" value="ECO:0007669"/>
    <property type="project" value="UniProtKB-KW"/>
</dbReference>
<dbReference type="OrthoDB" id="9790661at2"/>
<keyword evidence="2" id="KW-0812">Transmembrane</keyword>
<reference evidence="3 4" key="1">
    <citation type="submission" date="2016-10" db="EMBL/GenBank/DDBJ databases">
        <authorList>
            <person name="de Groot N.N."/>
        </authorList>
    </citation>
    <scope>NUCLEOTIDE SEQUENCE [LARGE SCALE GENOMIC DNA]</scope>
    <source>
        <strain evidence="3 4">CGMCC 1.9157</strain>
    </source>
</reference>
<sequence>MEKPAPSPTQFKIGAVSAMALGLLGLGLLIWGSWIPVKAELAQYLLERAWQQSKSDGAPHKAWPWADSWPVAKLTIPDLDFEAIILKESGGEGLAFGPVLLDQSAPLGQRGTSVISAHRDTHFKALANLQVGMQVSLEPMHGPTLHYTIDASRIARWDQSGLVRNTLSSSLVLSSCWPFDGLTSGPLRFIAEATPDRKTAQLIR</sequence>
<dbReference type="STRING" id="655353.SAMN04488056_106176"/>
<dbReference type="AlphaFoldDB" id="A0A1I5HE99"/>
<dbReference type="InterPro" id="IPR041999">
    <property type="entry name" value="Sortase_D_1"/>
</dbReference>
<keyword evidence="4" id="KW-1185">Reference proteome</keyword>
<protein>
    <submittedName>
        <fullName evidence="3">Sortase A</fullName>
    </submittedName>
</protein>
<dbReference type="NCBIfam" id="TIGR03784">
    <property type="entry name" value="marine_sortase"/>
    <property type="match status" value="1"/>
</dbReference>
<dbReference type="CDD" id="cd05828">
    <property type="entry name" value="Sortase_D_1"/>
    <property type="match status" value="1"/>
</dbReference>
<name>A0A1I5HE99_9HYPH</name>
<dbReference type="Gene3D" id="2.40.260.10">
    <property type="entry name" value="Sortase"/>
    <property type="match status" value="1"/>
</dbReference>
<dbReference type="InterPro" id="IPR005754">
    <property type="entry name" value="Sortase"/>
</dbReference>
<dbReference type="InterPro" id="IPR023365">
    <property type="entry name" value="Sortase_dom-sf"/>
</dbReference>
<dbReference type="Pfam" id="PF04203">
    <property type="entry name" value="Sortase"/>
    <property type="match status" value="1"/>
</dbReference>
<dbReference type="SUPFAM" id="SSF63817">
    <property type="entry name" value="Sortase"/>
    <property type="match status" value="1"/>
</dbReference>
<evidence type="ECO:0000256" key="2">
    <source>
        <dbReference type="SAM" id="Phobius"/>
    </source>
</evidence>
<evidence type="ECO:0000256" key="1">
    <source>
        <dbReference type="ARBA" id="ARBA00022801"/>
    </source>
</evidence>
<dbReference type="Proteomes" id="UP000199236">
    <property type="component" value="Unassembled WGS sequence"/>
</dbReference>
<keyword evidence="2" id="KW-0472">Membrane</keyword>
<keyword evidence="1" id="KW-0378">Hydrolase</keyword>
<evidence type="ECO:0000313" key="3">
    <source>
        <dbReference type="EMBL" id="SFO46316.1"/>
    </source>
</evidence>
<keyword evidence="2" id="KW-1133">Transmembrane helix</keyword>
<feature type="transmembrane region" description="Helical" evidence="2">
    <location>
        <begin position="12"/>
        <end position="34"/>
    </location>
</feature>
<evidence type="ECO:0000313" key="4">
    <source>
        <dbReference type="Proteomes" id="UP000199236"/>
    </source>
</evidence>
<accession>A0A1I5HE99</accession>
<gene>
    <name evidence="3" type="ORF">SAMN04488056_106176</name>
</gene>
<organism evidence="3 4">
    <name type="scientific">Cohaesibacter marisflavi</name>
    <dbReference type="NCBI Taxonomy" id="655353"/>
    <lineage>
        <taxon>Bacteria</taxon>
        <taxon>Pseudomonadati</taxon>
        <taxon>Pseudomonadota</taxon>
        <taxon>Alphaproteobacteria</taxon>
        <taxon>Hyphomicrobiales</taxon>
        <taxon>Cohaesibacteraceae</taxon>
    </lineage>
</organism>
<dbReference type="EMBL" id="FOVR01000006">
    <property type="protein sequence ID" value="SFO46316.1"/>
    <property type="molecule type" value="Genomic_DNA"/>
</dbReference>
<dbReference type="InterPro" id="IPR022445">
    <property type="entry name" value="Sortase_proteobact_type"/>
</dbReference>